<name>A0A212IJ89_9ENTR</name>
<proteinExistence type="predicted"/>
<protein>
    <submittedName>
        <fullName evidence="1">Uncharacterized protein</fullName>
    </submittedName>
</protein>
<evidence type="ECO:0000313" key="1">
    <source>
        <dbReference type="EMBL" id="SBV66890.1"/>
    </source>
</evidence>
<reference evidence="1" key="1">
    <citation type="submission" date="2016-04" db="EMBL/GenBank/DDBJ databases">
        <authorList>
            <person name="Evans L.H."/>
            <person name="Alamgir A."/>
            <person name="Owens N."/>
            <person name="Weber N.D."/>
            <person name="Virtaneva K."/>
            <person name="Barbian K."/>
            <person name="Babar A."/>
            <person name="Rosenke K."/>
        </authorList>
    </citation>
    <scope>NUCLEOTIDE SEQUENCE</scope>
    <source>
        <strain evidence="1">86-2</strain>
    </source>
</reference>
<dbReference type="AlphaFoldDB" id="A0A212IJ89"/>
<accession>A0A212IJ89</accession>
<dbReference type="EMBL" id="FLUA01000049">
    <property type="protein sequence ID" value="SBV66890.1"/>
    <property type="molecule type" value="Genomic_DNA"/>
</dbReference>
<gene>
    <name evidence="1" type="ORF">KL86CIT2_50420</name>
</gene>
<organism evidence="1">
    <name type="scientific">uncultured Citrobacter sp</name>
    <dbReference type="NCBI Taxonomy" id="200446"/>
    <lineage>
        <taxon>Bacteria</taxon>
        <taxon>Pseudomonadati</taxon>
        <taxon>Pseudomonadota</taxon>
        <taxon>Gammaproteobacteria</taxon>
        <taxon>Enterobacterales</taxon>
        <taxon>Enterobacteriaceae</taxon>
        <taxon>Citrobacter</taxon>
        <taxon>environmental samples</taxon>
    </lineage>
</organism>
<sequence length="54" mass="6316">MLLSIERNPLCVFIRQSGPRFAIAKELLVVNTAKFSLSLPFYSHFFINVMRDHF</sequence>